<gene>
    <name evidence="2" type="ORF">BC748_0057</name>
</gene>
<evidence type="ECO:0000313" key="2">
    <source>
        <dbReference type="EMBL" id="TDP61945.1"/>
    </source>
</evidence>
<sequence length="84" mass="9236">MKKLFFSAIALVAFSSVSMGNTIEIEDPKIELSVVNNDETTCAKKAIAFLTLIDPNDNLSAMDAFMYYRGYVDACLGRPAIPPR</sequence>
<feature type="signal peptide" evidence="1">
    <location>
        <begin position="1"/>
        <end position="19"/>
    </location>
</feature>
<dbReference type="AlphaFoldDB" id="A0A4R6QJQ9"/>
<keyword evidence="3" id="KW-1185">Reference proteome</keyword>
<organism evidence="2 3">
    <name type="scientific">Flavobacterium dankookense</name>
    <dbReference type="NCBI Taxonomy" id="706186"/>
    <lineage>
        <taxon>Bacteria</taxon>
        <taxon>Pseudomonadati</taxon>
        <taxon>Bacteroidota</taxon>
        <taxon>Flavobacteriia</taxon>
        <taxon>Flavobacteriales</taxon>
        <taxon>Flavobacteriaceae</taxon>
        <taxon>Flavobacterium</taxon>
    </lineage>
</organism>
<feature type="chain" id="PRO_5020674822" evidence="1">
    <location>
        <begin position="20"/>
        <end position="84"/>
    </location>
</feature>
<reference evidence="2 3" key="1">
    <citation type="submission" date="2019-03" db="EMBL/GenBank/DDBJ databases">
        <title>Genomic Encyclopedia of Archaeal and Bacterial Type Strains, Phase II (KMG-II): from individual species to whole genera.</title>
        <authorList>
            <person name="Goeker M."/>
        </authorList>
    </citation>
    <scope>NUCLEOTIDE SEQUENCE [LARGE SCALE GENOMIC DNA]</scope>
    <source>
        <strain evidence="2 3">DSM 25687</strain>
    </source>
</reference>
<accession>A0A4R6QJQ9</accession>
<dbReference type="Proteomes" id="UP000295260">
    <property type="component" value="Unassembled WGS sequence"/>
</dbReference>
<proteinExistence type="predicted"/>
<protein>
    <submittedName>
        <fullName evidence="2">Uncharacterized protein</fullName>
    </submittedName>
</protein>
<evidence type="ECO:0000313" key="3">
    <source>
        <dbReference type="Proteomes" id="UP000295260"/>
    </source>
</evidence>
<evidence type="ECO:0000256" key="1">
    <source>
        <dbReference type="SAM" id="SignalP"/>
    </source>
</evidence>
<keyword evidence="1" id="KW-0732">Signal</keyword>
<dbReference type="EMBL" id="SNXR01000001">
    <property type="protein sequence ID" value="TDP61945.1"/>
    <property type="molecule type" value="Genomic_DNA"/>
</dbReference>
<name>A0A4R6QJQ9_9FLAO</name>
<comment type="caution">
    <text evidence="2">The sequence shown here is derived from an EMBL/GenBank/DDBJ whole genome shotgun (WGS) entry which is preliminary data.</text>
</comment>